<protein>
    <submittedName>
        <fullName evidence="3">(Mediterranean fruit fly) hypothetical protein</fullName>
    </submittedName>
</protein>
<evidence type="ECO:0000259" key="2">
    <source>
        <dbReference type="PROSITE" id="PS50853"/>
    </source>
</evidence>
<feature type="domain" description="Fibronectin type-III" evidence="2">
    <location>
        <begin position="1"/>
        <end position="49"/>
    </location>
</feature>
<feature type="transmembrane region" description="Helical" evidence="1">
    <location>
        <begin position="6"/>
        <end position="27"/>
    </location>
</feature>
<keyword evidence="1" id="KW-0472">Membrane</keyword>
<dbReference type="PROSITE" id="PS50853">
    <property type="entry name" value="FN3"/>
    <property type="match status" value="1"/>
</dbReference>
<evidence type="ECO:0000313" key="4">
    <source>
        <dbReference type="Proteomes" id="UP000606786"/>
    </source>
</evidence>
<sequence length="297" mass="32424">MNITSLYPIFTLSTLLPGNLYIIFVYASNLKGCSDATILTIDVVKSKETQLSAGKVQNHRAEFVLTPFVSLSMGLIIAGCIAMLAIIITLRTTCTSSDQMISGFSHEHNVWDVSSRSSGSKDIDMMETDEINPDVIPELLDSEKQLKTERLRTGGGSFSVEELSEFDEQARSAFGISAVNGLECVTSGLSGIFSTTETPSPVSEEEAYLFEETLIESPKKLTFDPNASNIASACDALPSIAPTTSRQQKVTKDAIYKMMAKNMRSQRKRDEQLSSALKQMGKGLEILGNAIFELAEY</sequence>
<keyword evidence="1" id="KW-0812">Transmembrane</keyword>
<keyword evidence="4" id="KW-1185">Reference proteome</keyword>
<name>A0A811U9A3_CERCA</name>
<dbReference type="AlphaFoldDB" id="A0A811U9A3"/>
<reference evidence="3" key="1">
    <citation type="submission" date="2020-11" db="EMBL/GenBank/DDBJ databases">
        <authorList>
            <person name="Whitehead M."/>
        </authorList>
    </citation>
    <scope>NUCLEOTIDE SEQUENCE</scope>
    <source>
        <strain evidence="3">EGII</strain>
    </source>
</reference>
<gene>
    <name evidence="3" type="ORF">CCAP1982_LOCUS4156</name>
</gene>
<keyword evidence="1" id="KW-1133">Transmembrane helix</keyword>
<feature type="transmembrane region" description="Helical" evidence="1">
    <location>
        <begin position="63"/>
        <end position="90"/>
    </location>
</feature>
<evidence type="ECO:0000256" key="1">
    <source>
        <dbReference type="SAM" id="Phobius"/>
    </source>
</evidence>
<accession>A0A811U9A3</accession>
<dbReference type="Proteomes" id="UP000606786">
    <property type="component" value="Unassembled WGS sequence"/>
</dbReference>
<dbReference type="EMBL" id="CAJHJT010000001">
    <property type="protein sequence ID" value="CAD6995439.1"/>
    <property type="molecule type" value="Genomic_DNA"/>
</dbReference>
<organism evidence="3 4">
    <name type="scientific">Ceratitis capitata</name>
    <name type="common">Mediterranean fruit fly</name>
    <name type="synonym">Tephritis capitata</name>
    <dbReference type="NCBI Taxonomy" id="7213"/>
    <lineage>
        <taxon>Eukaryota</taxon>
        <taxon>Metazoa</taxon>
        <taxon>Ecdysozoa</taxon>
        <taxon>Arthropoda</taxon>
        <taxon>Hexapoda</taxon>
        <taxon>Insecta</taxon>
        <taxon>Pterygota</taxon>
        <taxon>Neoptera</taxon>
        <taxon>Endopterygota</taxon>
        <taxon>Diptera</taxon>
        <taxon>Brachycera</taxon>
        <taxon>Muscomorpha</taxon>
        <taxon>Tephritoidea</taxon>
        <taxon>Tephritidae</taxon>
        <taxon>Ceratitis</taxon>
        <taxon>Ceratitis</taxon>
    </lineage>
</organism>
<comment type="caution">
    <text evidence="3">The sequence shown here is derived from an EMBL/GenBank/DDBJ whole genome shotgun (WGS) entry which is preliminary data.</text>
</comment>
<dbReference type="OrthoDB" id="10006996at2759"/>
<dbReference type="InterPro" id="IPR003961">
    <property type="entry name" value="FN3_dom"/>
</dbReference>
<proteinExistence type="predicted"/>
<evidence type="ECO:0000313" key="3">
    <source>
        <dbReference type="EMBL" id="CAD6995439.1"/>
    </source>
</evidence>